<evidence type="ECO:0000256" key="3">
    <source>
        <dbReference type="ARBA" id="ARBA00023242"/>
    </source>
</evidence>
<feature type="compositionally biased region" description="Gly residues" evidence="4">
    <location>
        <begin position="225"/>
        <end position="234"/>
    </location>
</feature>
<dbReference type="SMART" id="SM00968">
    <property type="entry name" value="SMC_hinge"/>
    <property type="match status" value="1"/>
</dbReference>
<dbReference type="SUPFAM" id="SSF75553">
    <property type="entry name" value="Smc hinge domain"/>
    <property type="match status" value="1"/>
</dbReference>
<dbReference type="EMBL" id="LR877163">
    <property type="protein sequence ID" value="CAD2221056.1"/>
    <property type="molecule type" value="Genomic_DNA"/>
</dbReference>
<protein>
    <submittedName>
        <fullName evidence="6">SMC proteins Flexible Hinge Domain, putative</fullName>
    </submittedName>
</protein>
<evidence type="ECO:0000256" key="4">
    <source>
        <dbReference type="SAM" id="MobiDB-lite"/>
    </source>
</evidence>
<reference evidence="6 7" key="1">
    <citation type="submission" date="2020-08" db="EMBL/GenBank/DDBJ databases">
        <authorList>
            <person name="Newling K."/>
            <person name="Davey J."/>
            <person name="Forrester S."/>
        </authorList>
    </citation>
    <scope>NUCLEOTIDE SEQUENCE [LARGE SCALE GENOMIC DNA]</scope>
    <source>
        <strain evidence="7">Crithidia deanei Carvalho (ATCC PRA-265)</strain>
    </source>
</reference>
<feature type="compositionally biased region" description="Low complexity" evidence="4">
    <location>
        <begin position="211"/>
        <end position="224"/>
    </location>
</feature>
<dbReference type="GO" id="GO:0007076">
    <property type="term" value="P:mitotic chromosome condensation"/>
    <property type="evidence" value="ECO:0007669"/>
    <property type="project" value="TreeGrafter"/>
</dbReference>
<dbReference type="GO" id="GO:0000796">
    <property type="term" value="C:condensin complex"/>
    <property type="evidence" value="ECO:0007669"/>
    <property type="project" value="TreeGrafter"/>
</dbReference>
<dbReference type="Gene3D" id="1.20.1060.20">
    <property type="match status" value="1"/>
</dbReference>
<accession>A0A7G2CMJ2</accession>
<dbReference type="PANTHER" id="PTHR18937:SF172">
    <property type="entry name" value="STRUCTURAL MAINTENANCE OF CHROMOSOMES PROTEIN"/>
    <property type="match status" value="1"/>
</dbReference>
<dbReference type="AlphaFoldDB" id="A0A7G2CMJ2"/>
<gene>
    <name evidence="6" type="ORF">ADEAN_000858300</name>
</gene>
<keyword evidence="2" id="KW-0067">ATP-binding</keyword>
<evidence type="ECO:0000313" key="6">
    <source>
        <dbReference type="EMBL" id="CAD2221056.1"/>
    </source>
</evidence>
<dbReference type="Gene3D" id="3.30.70.1620">
    <property type="match status" value="1"/>
</dbReference>
<evidence type="ECO:0000256" key="1">
    <source>
        <dbReference type="ARBA" id="ARBA00022741"/>
    </source>
</evidence>
<dbReference type="PANTHER" id="PTHR18937">
    <property type="entry name" value="STRUCTURAL MAINTENANCE OF CHROMOSOMES SMC FAMILY MEMBER"/>
    <property type="match status" value="1"/>
</dbReference>
<keyword evidence="7" id="KW-1185">Reference proteome</keyword>
<dbReference type="VEuPathDB" id="TriTrypDB:ADEAN_000858300"/>
<keyword evidence="3" id="KW-0539">Nucleus</keyword>
<dbReference type="GO" id="GO:0005524">
    <property type="term" value="F:ATP binding"/>
    <property type="evidence" value="ECO:0007669"/>
    <property type="project" value="UniProtKB-KW"/>
</dbReference>
<proteinExistence type="predicted"/>
<dbReference type="InterPro" id="IPR036277">
    <property type="entry name" value="SMC_hinge_sf"/>
</dbReference>
<name>A0A7G2CMJ2_9TRYP</name>
<dbReference type="Proteomes" id="UP000515908">
    <property type="component" value="Chromosome 19"/>
</dbReference>
<organism evidence="6 7">
    <name type="scientific">Angomonas deanei</name>
    <dbReference type="NCBI Taxonomy" id="59799"/>
    <lineage>
        <taxon>Eukaryota</taxon>
        <taxon>Discoba</taxon>
        <taxon>Euglenozoa</taxon>
        <taxon>Kinetoplastea</taxon>
        <taxon>Metakinetoplastina</taxon>
        <taxon>Trypanosomatida</taxon>
        <taxon>Trypanosomatidae</taxon>
        <taxon>Strigomonadinae</taxon>
        <taxon>Angomonas</taxon>
    </lineage>
</organism>
<dbReference type="Pfam" id="PF06470">
    <property type="entry name" value="SMC_hinge"/>
    <property type="match status" value="1"/>
</dbReference>
<keyword evidence="1" id="KW-0547">Nucleotide-binding</keyword>
<evidence type="ECO:0000259" key="5">
    <source>
        <dbReference type="SMART" id="SM00968"/>
    </source>
</evidence>
<feature type="region of interest" description="Disordered" evidence="4">
    <location>
        <begin position="188"/>
        <end position="249"/>
    </location>
</feature>
<evidence type="ECO:0000313" key="7">
    <source>
        <dbReference type="Proteomes" id="UP000515908"/>
    </source>
</evidence>
<feature type="domain" description="SMC hinge" evidence="5">
    <location>
        <begin position="49"/>
        <end position="167"/>
    </location>
</feature>
<dbReference type="InterPro" id="IPR010935">
    <property type="entry name" value="SMC_hinge"/>
</dbReference>
<sequence>MSRLQDKLAETSRLKHGIDNTIQDLKQSYREGEAGDRTMEFLLSQRSLKGYYGTLRQLGRIDDSYDIAAGVASNAWGFHVVEDRATATAALQLLKEHNIGRATMMVISEIEKEMGARSKNAFTAPTPKCKRLFDLIQPTNEKFKSVFYQAVRDTLVVDTLVAAREVAFGGVDKKRYRVVTLKGELVEPSGSITGGGATPERRQAQGGPLPARQAGHQGGNAAAAGGAGAGGRGRAGTAAAPTPNVGAGE</sequence>
<evidence type="ECO:0000256" key="2">
    <source>
        <dbReference type="ARBA" id="ARBA00022840"/>
    </source>
</evidence>